<proteinExistence type="predicted"/>
<dbReference type="EMBL" id="VSWC01000053">
    <property type="protein sequence ID" value="KAA1100906.1"/>
    <property type="molecule type" value="Genomic_DNA"/>
</dbReference>
<reference evidence="2 3" key="1">
    <citation type="submission" date="2019-05" db="EMBL/GenBank/DDBJ databases">
        <title>Emergence of the Ug99 lineage of the wheat stem rust pathogen through somatic hybridization.</title>
        <authorList>
            <person name="Li F."/>
            <person name="Upadhyaya N.M."/>
            <person name="Sperschneider J."/>
            <person name="Matny O."/>
            <person name="Nguyen-Phuc H."/>
            <person name="Mago R."/>
            <person name="Raley C."/>
            <person name="Miller M.E."/>
            <person name="Silverstein K.A.T."/>
            <person name="Henningsen E."/>
            <person name="Hirsch C.D."/>
            <person name="Visser B."/>
            <person name="Pretorius Z.A."/>
            <person name="Steffenson B.J."/>
            <person name="Schwessinger B."/>
            <person name="Dodds P.N."/>
            <person name="Figueroa M."/>
        </authorList>
    </citation>
    <scope>NUCLEOTIDE SEQUENCE [LARGE SCALE GENOMIC DNA]</scope>
    <source>
        <strain evidence="2">21-0</strain>
    </source>
</reference>
<feature type="region of interest" description="Disordered" evidence="1">
    <location>
        <begin position="126"/>
        <end position="152"/>
    </location>
</feature>
<dbReference type="AlphaFoldDB" id="A0A5B0PIN3"/>
<dbReference type="Proteomes" id="UP000324748">
    <property type="component" value="Unassembled WGS sequence"/>
</dbReference>
<feature type="compositionally biased region" description="Low complexity" evidence="1">
    <location>
        <begin position="10"/>
        <end position="35"/>
    </location>
</feature>
<evidence type="ECO:0000313" key="3">
    <source>
        <dbReference type="Proteomes" id="UP000324748"/>
    </source>
</evidence>
<keyword evidence="3" id="KW-1185">Reference proteome</keyword>
<feature type="compositionally biased region" description="Low complexity" evidence="1">
    <location>
        <begin position="133"/>
        <end position="152"/>
    </location>
</feature>
<evidence type="ECO:0000313" key="2">
    <source>
        <dbReference type="EMBL" id="KAA1100906.1"/>
    </source>
</evidence>
<accession>A0A5B0PIN3</accession>
<feature type="region of interest" description="Disordered" evidence="1">
    <location>
        <begin position="1"/>
        <end position="35"/>
    </location>
</feature>
<gene>
    <name evidence="2" type="ORF">PGT21_000104</name>
</gene>
<sequence length="152" mass="16417">MTEALGACMSTSSSASYSHDPSLPSPPAAASISPSHQPLSLARPLLARGAQADSREYILQSQPGHVVRSNMFSQEFGRRLPTNNVSSDLYPVRFPFGQMAQQPNILLILVMQAAQELPPSHCAVHKTDSCRTNSPQLILSPNPSSPLRLSRL</sequence>
<evidence type="ECO:0000256" key="1">
    <source>
        <dbReference type="SAM" id="MobiDB-lite"/>
    </source>
</evidence>
<protein>
    <submittedName>
        <fullName evidence="2">Uncharacterized protein</fullName>
    </submittedName>
</protein>
<comment type="caution">
    <text evidence="2">The sequence shown here is derived from an EMBL/GenBank/DDBJ whole genome shotgun (WGS) entry which is preliminary data.</text>
</comment>
<organism evidence="2 3">
    <name type="scientific">Puccinia graminis f. sp. tritici</name>
    <dbReference type="NCBI Taxonomy" id="56615"/>
    <lineage>
        <taxon>Eukaryota</taxon>
        <taxon>Fungi</taxon>
        <taxon>Dikarya</taxon>
        <taxon>Basidiomycota</taxon>
        <taxon>Pucciniomycotina</taxon>
        <taxon>Pucciniomycetes</taxon>
        <taxon>Pucciniales</taxon>
        <taxon>Pucciniaceae</taxon>
        <taxon>Puccinia</taxon>
    </lineage>
</organism>
<name>A0A5B0PIN3_PUCGR</name>